<reference evidence="2" key="1">
    <citation type="submission" date="2020-10" db="EMBL/GenBank/DDBJ databases">
        <title>Genome sequence of the unusual species of purple photosynthetic bacteria, Phaeovibrio sulfidiphilus DSM 23193, type strain.</title>
        <authorList>
            <person name="Kyndt J.A."/>
            <person name="Meyer T.E."/>
        </authorList>
    </citation>
    <scope>NUCLEOTIDE SEQUENCE</scope>
    <source>
        <strain evidence="2">DSM 23193</strain>
    </source>
</reference>
<keyword evidence="3" id="KW-1185">Reference proteome</keyword>
<proteinExistence type="predicted"/>
<comment type="caution">
    <text evidence="2">The sequence shown here is derived from an EMBL/GenBank/DDBJ whole genome shotgun (WGS) entry which is preliminary data.</text>
</comment>
<evidence type="ECO:0000256" key="1">
    <source>
        <dbReference type="SAM" id="MobiDB-lite"/>
    </source>
</evidence>
<protein>
    <submittedName>
        <fullName evidence="2">Uncharacterized protein</fullName>
    </submittedName>
</protein>
<dbReference type="EMBL" id="JACZHT010000003">
    <property type="protein sequence ID" value="MBE1237065.1"/>
    <property type="molecule type" value="Genomic_DNA"/>
</dbReference>
<dbReference type="AlphaFoldDB" id="A0A8J7CQQ2"/>
<dbReference type="Proteomes" id="UP000631034">
    <property type="component" value="Unassembled WGS sequence"/>
</dbReference>
<accession>A0A8J7CQQ2</accession>
<organism evidence="2 3">
    <name type="scientific">Phaeovibrio sulfidiphilus</name>
    <dbReference type="NCBI Taxonomy" id="1220600"/>
    <lineage>
        <taxon>Bacteria</taxon>
        <taxon>Pseudomonadati</taxon>
        <taxon>Pseudomonadota</taxon>
        <taxon>Alphaproteobacteria</taxon>
        <taxon>Rhodospirillales</taxon>
        <taxon>Rhodospirillaceae</taxon>
        <taxon>Phaeovibrio</taxon>
    </lineage>
</organism>
<evidence type="ECO:0000313" key="3">
    <source>
        <dbReference type="Proteomes" id="UP000631034"/>
    </source>
</evidence>
<evidence type="ECO:0000313" key="2">
    <source>
        <dbReference type="EMBL" id="MBE1237065.1"/>
    </source>
</evidence>
<name>A0A8J7CQQ2_9PROT</name>
<feature type="compositionally biased region" description="Basic and acidic residues" evidence="1">
    <location>
        <begin position="16"/>
        <end position="28"/>
    </location>
</feature>
<gene>
    <name evidence="2" type="ORF">IHV25_05325</name>
</gene>
<sequence length="79" mass="8381">MSVFITPETVRAIQAHGREPGAHGREPPPRSQTCQRCGATFRWEKAQGGYVMCLVSPSETCDCGYGQAGSGAGEPEPEA</sequence>
<feature type="region of interest" description="Disordered" evidence="1">
    <location>
        <begin position="13"/>
        <end position="33"/>
    </location>
</feature>
<dbReference type="RefSeq" id="WP_192534073.1">
    <property type="nucleotide sequence ID" value="NZ_JACZHT010000003.1"/>
</dbReference>